<dbReference type="InterPro" id="IPR002934">
    <property type="entry name" value="Polymerase_NTP_transf_dom"/>
</dbReference>
<dbReference type="Proteomes" id="UP000320717">
    <property type="component" value="Chromosome"/>
</dbReference>
<keyword evidence="3" id="KW-1185">Reference proteome</keyword>
<evidence type="ECO:0000313" key="2">
    <source>
        <dbReference type="EMBL" id="QDY67133.1"/>
    </source>
</evidence>
<feature type="domain" description="Polymerase nucleotidyl transferase" evidence="1">
    <location>
        <begin position="104"/>
        <end position="147"/>
    </location>
</feature>
<protein>
    <submittedName>
        <fullName evidence="2">Nucleotidyltransferase domain-containing protein</fullName>
    </submittedName>
</protein>
<evidence type="ECO:0000313" key="3">
    <source>
        <dbReference type="Proteomes" id="UP000320717"/>
    </source>
</evidence>
<dbReference type="CDD" id="cd05403">
    <property type="entry name" value="NT_KNTase_like"/>
    <property type="match status" value="1"/>
</dbReference>
<name>A0ABX5YBS1_9MICC</name>
<dbReference type="RefSeq" id="WP_146277433.1">
    <property type="nucleotide sequence ID" value="NZ_CP042260.1"/>
</dbReference>
<accession>A0ABX5YBS1</accession>
<sequence length="217" mass="23826">MRLQNPFAALGSTGMDSQVLAVLSRSEQYLTIPAIHRLLPEEGSSTGARKALSRLVEQGVVLEQITGRTHSYALNREHLLADVILKIANSRRELTSLIQDVINSWPVKPVTATIFGSAARGEMRSDSDIDILIVMPDETPEGLDDELAGALASKVTRWTGNDVRPLLYRAAEVKPAPIFDLIIKDGVDVAGDPAWLRRMARRHKVSPCPLNTTKSRL</sequence>
<dbReference type="SUPFAM" id="SSF81301">
    <property type="entry name" value="Nucleotidyltransferase"/>
    <property type="match status" value="1"/>
</dbReference>
<reference evidence="2 3" key="1">
    <citation type="submission" date="2019-07" db="EMBL/GenBank/DDBJ databases">
        <title>Complete Genome Sequence of drought tolerant Plant Growth-Promoting Rhizobacterium Glutamicibacter halophytocola DR408.</title>
        <authorList>
            <person name="Nishu S.D."/>
            <person name="Lee T.K."/>
        </authorList>
    </citation>
    <scope>NUCLEOTIDE SEQUENCE [LARGE SCALE GENOMIC DNA]</scope>
    <source>
        <strain evidence="2 3">DR408</strain>
    </source>
</reference>
<dbReference type="EMBL" id="CP042260">
    <property type="protein sequence ID" value="QDY67133.1"/>
    <property type="molecule type" value="Genomic_DNA"/>
</dbReference>
<evidence type="ECO:0000259" key="1">
    <source>
        <dbReference type="Pfam" id="PF01909"/>
    </source>
</evidence>
<dbReference type="InterPro" id="IPR043519">
    <property type="entry name" value="NT_sf"/>
</dbReference>
<proteinExistence type="predicted"/>
<dbReference type="Pfam" id="PF01909">
    <property type="entry name" value="NTP_transf_2"/>
    <property type="match status" value="1"/>
</dbReference>
<dbReference type="Gene3D" id="3.30.460.10">
    <property type="entry name" value="Beta Polymerase, domain 2"/>
    <property type="match status" value="1"/>
</dbReference>
<organism evidence="2 3">
    <name type="scientific">Glutamicibacter halophytocola</name>
    <dbReference type="NCBI Taxonomy" id="1933880"/>
    <lineage>
        <taxon>Bacteria</taxon>
        <taxon>Bacillati</taxon>
        <taxon>Actinomycetota</taxon>
        <taxon>Actinomycetes</taxon>
        <taxon>Micrococcales</taxon>
        <taxon>Micrococcaceae</taxon>
        <taxon>Glutamicibacter</taxon>
    </lineage>
</organism>
<gene>
    <name evidence="2" type="ORF">FQA45_12890</name>
</gene>